<feature type="transmembrane region" description="Helical" evidence="1">
    <location>
        <begin position="161"/>
        <end position="184"/>
    </location>
</feature>
<feature type="domain" description="CAAX prenyl protease 2/Lysostaphin resistance protein A-like" evidence="2">
    <location>
        <begin position="99"/>
        <end position="202"/>
    </location>
</feature>
<keyword evidence="1" id="KW-1133">Transmembrane helix</keyword>
<feature type="transmembrane region" description="Helical" evidence="1">
    <location>
        <begin position="189"/>
        <end position="209"/>
    </location>
</feature>
<protein>
    <submittedName>
        <fullName evidence="3">Abortive infection protein</fullName>
    </submittedName>
</protein>
<feature type="transmembrane region" description="Helical" evidence="1">
    <location>
        <begin position="215"/>
        <end position="236"/>
    </location>
</feature>
<name>A0AAN0WDV8_HEYCO</name>
<accession>A0AAN0WDV8</accession>
<dbReference type="InterPro" id="IPR003675">
    <property type="entry name" value="Rce1/LyrA-like_dom"/>
</dbReference>
<feature type="transmembrane region" description="Helical" evidence="1">
    <location>
        <begin position="38"/>
        <end position="57"/>
    </location>
</feature>
<dbReference type="GO" id="GO:0080120">
    <property type="term" value="P:CAAX-box protein maturation"/>
    <property type="evidence" value="ECO:0007669"/>
    <property type="project" value="UniProtKB-ARBA"/>
</dbReference>
<feature type="transmembrane region" description="Helical" evidence="1">
    <location>
        <begin position="7"/>
        <end position="32"/>
    </location>
</feature>
<feature type="transmembrane region" description="Helical" evidence="1">
    <location>
        <begin position="137"/>
        <end position="155"/>
    </location>
</feature>
<keyword evidence="1" id="KW-0812">Transmembrane</keyword>
<proteinExistence type="predicted"/>
<reference evidence="4" key="1">
    <citation type="submission" date="2015-01" db="EMBL/GenBank/DDBJ databases">
        <title>Comparative genome analysis of Bacillus coagulans HM-08, Clostridium butyricum HM-68, Bacillus subtilis HM-66 and Bacillus paralicheniformis BL-09.</title>
        <authorList>
            <person name="Zhang H."/>
        </authorList>
    </citation>
    <scope>NUCLEOTIDE SEQUENCE [LARGE SCALE GENOMIC DNA]</scope>
    <source>
        <strain evidence="4">HM-08</strain>
    </source>
</reference>
<sequence>MRKTRDCWVMICSMAWVAFVLICLRFTFVANFGDITKVFVEELVLLVSVFFLNVLFLKQKVTWRIKSSFKETLLIMIPVFFFFMIDILVSSGHALLNILKAGGISVIVALFEEYYFRGIIFSKINFYLNEGKAAYAGRIKACLYSGLIFGGFHFINLFHQSFYITTLQVIQVTCLGLVLCALYLRSGSLILPIMLHAAIDFISFISSGPEVDAHLTLRGCLTGAVVYIVIAFLLLIGGRRRIAART</sequence>
<feature type="transmembrane region" description="Helical" evidence="1">
    <location>
        <begin position="69"/>
        <end position="89"/>
    </location>
</feature>
<gene>
    <name evidence="3" type="ORF">SB48_HM08orf06212</name>
</gene>
<keyword evidence="4" id="KW-1185">Reference proteome</keyword>
<dbReference type="GeneID" id="93261155"/>
<evidence type="ECO:0000313" key="3">
    <source>
        <dbReference type="EMBL" id="AJO24704.1"/>
    </source>
</evidence>
<dbReference type="EMBL" id="CP010525">
    <property type="protein sequence ID" value="AJO24704.1"/>
    <property type="molecule type" value="Genomic_DNA"/>
</dbReference>
<evidence type="ECO:0000259" key="2">
    <source>
        <dbReference type="Pfam" id="PF02517"/>
    </source>
</evidence>
<evidence type="ECO:0000313" key="4">
    <source>
        <dbReference type="Proteomes" id="UP000032024"/>
    </source>
</evidence>
<dbReference type="AlphaFoldDB" id="A0AAN0WDV8"/>
<organism evidence="3 4">
    <name type="scientific">Heyndrickxia coagulans</name>
    <name type="common">Weizmannia coagulans</name>
    <dbReference type="NCBI Taxonomy" id="1398"/>
    <lineage>
        <taxon>Bacteria</taxon>
        <taxon>Bacillati</taxon>
        <taxon>Bacillota</taxon>
        <taxon>Bacilli</taxon>
        <taxon>Bacillales</taxon>
        <taxon>Bacillaceae</taxon>
        <taxon>Heyndrickxia</taxon>
    </lineage>
</organism>
<keyword evidence="1" id="KW-0472">Membrane</keyword>
<dbReference type="GO" id="GO:0004175">
    <property type="term" value="F:endopeptidase activity"/>
    <property type="evidence" value="ECO:0007669"/>
    <property type="project" value="UniProtKB-ARBA"/>
</dbReference>
<dbReference type="RefSeq" id="WP_014096421.1">
    <property type="nucleotide sequence ID" value="NZ_CP010525.1"/>
</dbReference>
<dbReference type="Proteomes" id="UP000032024">
    <property type="component" value="Chromosome"/>
</dbReference>
<dbReference type="Pfam" id="PF02517">
    <property type="entry name" value="Rce1-like"/>
    <property type="match status" value="1"/>
</dbReference>
<evidence type="ECO:0000256" key="1">
    <source>
        <dbReference type="SAM" id="Phobius"/>
    </source>
</evidence>